<evidence type="ECO:0000256" key="1">
    <source>
        <dbReference type="ARBA" id="ARBA00022737"/>
    </source>
</evidence>
<feature type="repeat" description="PPR" evidence="2">
    <location>
        <begin position="9"/>
        <end position="43"/>
    </location>
</feature>
<dbReference type="EMBL" id="CAUYUJ010011869">
    <property type="protein sequence ID" value="CAK0832742.1"/>
    <property type="molecule type" value="Genomic_DNA"/>
</dbReference>
<feature type="region of interest" description="Disordered" evidence="3">
    <location>
        <begin position="181"/>
        <end position="203"/>
    </location>
</feature>
<dbReference type="NCBIfam" id="TIGR00756">
    <property type="entry name" value="PPR"/>
    <property type="match status" value="2"/>
</dbReference>
<name>A0ABN9SLT6_9DINO</name>
<dbReference type="Pfam" id="PF13812">
    <property type="entry name" value="PPR_3"/>
    <property type="match status" value="1"/>
</dbReference>
<evidence type="ECO:0000313" key="4">
    <source>
        <dbReference type="EMBL" id="CAK0832742.1"/>
    </source>
</evidence>
<dbReference type="Proteomes" id="UP001189429">
    <property type="component" value="Unassembled WGS sequence"/>
</dbReference>
<accession>A0ABN9SLT6</accession>
<evidence type="ECO:0000256" key="3">
    <source>
        <dbReference type="SAM" id="MobiDB-lite"/>
    </source>
</evidence>
<dbReference type="InterPro" id="IPR011990">
    <property type="entry name" value="TPR-like_helical_dom_sf"/>
</dbReference>
<dbReference type="PANTHER" id="PTHR47447:SF17">
    <property type="entry name" value="OS12G0638900 PROTEIN"/>
    <property type="match status" value="1"/>
</dbReference>
<feature type="repeat" description="PPR" evidence="2">
    <location>
        <begin position="44"/>
        <end position="78"/>
    </location>
</feature>
<dbReference type="InterPro" id="IPR002885">
    <property type="entry name" value="PPR_rpt"/>
</dbReference>
<dbReference type="PANTHER" id="PTHR47447">
    <property type="entry name" value="OS03G0856100 PROTEIN"/>
    <property type="match status" value="1"/>
</dbReference>
<keyword evidence="1" id="KW-0677">Repeat</keyword>
<sequence length="468" mass="50426">MSDKHLSPDLTIYNSVLKACARAHDAGAAEGWLARMEAKRVPPDAFSFGSVIDSCARGGNSSGAVHWLQRMRGGRLSPSVPCYAGVATAFSRSRDTDGALRWFEEIGASRLQPDVAAWTAAIGACSSAGRWKESRGEPADEPPTVSDAVAKARKAVAALRRLGIDDTSSLLIAARRQLQEAEEAERAARTPDDQLRRSSDRQVQKSKEVAQLCDVVAEHQENFETRNAELQLTEGELTAINSEVQVARAAALATATAGEARAIPDTDVDDALERLGKIVQAAPSVTAGNEGTYLISHARQFQEVVASVAKQRTAWITHAARQRRQGRNFVHVDIGAFSSKSGAIAGSSHLEQGWTLGGSNVNKLARIGEVLSFYALPAGCARISERIASDIVRVLTCIAAQPMRTRPRLTQFLGVFIEKTARRDEFRRAGARAKSSRKLIRTEPGAAPLDLDGSLFQDQDEGLLRGHG</sequence>
<protein>
    <submittedName>
        <fullName evidence="4">Uncharacterized protein</fullName>
    </submittedName>
</protein>
<dbReference type="PROSITE" id="PS51375">
    <property type="entry name" value="PPR"/>
    <property type="match status" value="2"/>
</dbReference>
<comment type="caution">
    <text evidence="4">The sequence shown here is derived from an EMBL/GenBank/DDBJ whole genome shotgun (WGS) entry which is preliminary data.</text>
</comment>
<organism evidence="4 5">
    <name type="scientific">Prorocentrum cordatum</name>
    <dbReference type="NCBI Taxonomy" id="2364126"/>
    <lineage>
        <taxon>Eukaryota</taxon>
        <taxon>Sar</taxon>
        <taxon>Alveolata</taxon>
        <taxon>Dinophyceae</taxon>
        <taxon>Prorocentrales</taxon>
        <taxon>Prorocentraceae</taxon>
        <taxon>Prorocentrum</taxon>
    </lineage>
</organism>
<feature type="compositionally biased region" description="Basic and acidic residues" evidence="3">
    <location>
        <begin position="184"/>
        <end position="203"/>
    </location>
</feature>
<reference evidence="4" key="1">
    <citation type="submission" date="2023-10" db="EMBL/GenBank/DDBJ databases">
        <authorList>
            <person name="Chen Y."/>
            <person name="Shah S."/>
            <person name="Dougan E. K."/>
            <person name="Thang M."/>
            <person name="Chan C."/>
        </authorList>
    </citation>
    <scope>NUCLEOTIDE SEQUENCE [LARGE SCALE GENOMIC DNA]</scope>
</reference>
<evidence type="ECO:0000313" key="5">
    <source>
        <dbReference type="Proteomes" id="UP001189429"/>
    </source>
</evidence>
<proteinExistence type="predicted"/>
<gene>
    <name evidence="4" type="ORF">PCOR1329_LOCUS30676</name>
</gene>
<evidence type="ECO:0000256" key="2">
    <source>
        <dbReference type="PROSITE-ProRule" id="PRU00708"/>
    </source>
</evidence>
<dbReference type="Gene3D" id="1.25.40.10">
    <property type="entry name" value="Tetratricopeptide repeat domain"/>
    <property type="match status" value="1"/>
</dbReference>
<keyword evidence="5" id="KW-1185">Reference proteome</keyword>